<sequence length="144" mass="15639">MDRQSSVESSSSKRATSASAGTTTTPKVAVDEALFSGTQQHTLATIRSASLATDSTSGVETTAAQGIVFCNNSNSVNKNGSLSFDNCKSIVVLNNVLYKKTNGKPQSKRMERKFPFHWIMSCRLHSVPPWEKANNGLTRTIRNL</sequence>
<dbReference type="Proteomes" id="UP000887565">
    <property type="component" value="Unplaced"/>
</dbReference>
<keyword evidence="2" id="KW-1185">Reference proteome</keyword>
<evidence type="ECO:0000256" key="1">
    <source>
        <dbReference type="SAM" id="MobiDB-lite"/>
    </source>
</evidence>
<evidence type="ECO:0000313" key="2">
    <source>
        <dbReference type="Proteomes" id="UP000887565"/>
    </source>
</evidence>
<dbReference type="AlphaFoldDB" id="A0A915JQK0"/>
<reference evidence="3" key="1">
    <citation type="submission" date="2022-11" db="UniProtKB">
        <authorList>
            <consortium name="WormBaseParasite"/>
        </authorList>
    </citation>
    <scope>IDENTIFICATION</scope>
</reference>
<protein>
    <submittedName>
        <fullName evidence="3">Uncharacterized protein</fullName>
    </submittedName>
</protein>
<evidence type="ECO:0000313" key="3">
    <source>
        <dbReference type="WBParaSite" id="nRc.2.0.1.t28534-RA"/>
    </source>
</evidence>
<name>A0A915JQK0_ROMCU</name>
<accession>A0A915JQK0</accession>
<feature type="region of interest" description="Disordered" evidence="1">
    <location>
        <begin position="1"/>
        <end position="24"/>
    </location>
</feature>
<organism evidence="2 3">
    <name type="scientific">Romanomermis culicivorax</name>
    <name type="common">Nematode worm</name>
    <dbReference type="NCBI Taxonomy" id="13658"/>
    <lineage>
        <taxon>Eukaryota</taxon>
        <taxon>Metazoa</taxon>
        <taxon>Ecdysozoa</taxon>
        <taxon>Nematoda</taxon>
        <taxon>Enoplea</taxon>
        <taxon>Dorylaimia</taxon>
        <taxon>Mermithida</taxon>
        <taxon>Mermithoidea</taxon>
        <taxon>Mermithidae</taxon>
        <taxon>Romanomermis</taxon>
    </lineage>
</organism>
<proteinExistence type="predicted"/>
<dbReference type="WBParaSite" id="nRc.2.0.1.t28534-RA">
    <property type="protein sequence ID" value="nRc.2.0.1.t28534-RA"/>
    <property type="gene ID" value="nRc.2.0.1.g28534"/>
</dbReference>